<evidence type="ECO:0000256" key="1">
    <source>
        <dbReference type="SAM" id="Phobius"/>
    </source>
</evidence>
<name>A0A9W4SEL9_9GLOM</name>
<dbReference type="Proteomes" id="UP001153678">
    <property type="component" value="Unassembled WGS sequence"/>
</dbReference>
<dbReference type="EMBL" id="CAMKVN010000331">
    <property type="protein sequence ID" value="CAI2166768.1"/>
    <property type="molecule type" value="Genomic_DNA"/>
</dbReference>
<evidence type="ECO:0000313" key="2">
    <source>
        <dbReference type="EMBL" id="CAI2166768.1"/>
    </source>
</evidence>
<keyword evidence="3" id="KW-1185">Reference proteome</keyword>
<sequence>MLKMKSGPANVNEQVCDLTDEHMSFRINIRMIYRQYVNFMSLAILIQCRHNIAINDLSDSMITPTIKSKPTSKAKNGYRMVMTFAFIKIITMPLHTLVPLGFMDNVNRDFKDILQNIASRLQYNSTFS</sequence>
<dbReference type="AlphaFoldDB" id="A0A9W4SEL9"/>
<proteinExistence type="predicted"/>
<feature type="transmembrane region" description="Helical" evidence="1">
    <location>
        <begin position="77"/>
        <end position="98"/>
    </location>
</feature>
<organism evidence="2 3">
    <name type="scientific">Funneliformis geosporum</name>
    <dbReference type="NCBI Taxonomy" id="1117311"/>
    <lineage>
        <taxon>Eukaryota</taxon>
        <taxon>Fungi</taxon>
        <taxon>Fungi incertae sedis</taxon>
        <taxon>Mucoromycota</taxon>
        <taxon>Glomeromycotina</taxon>
        <taxon>Glomeromycetes</taxon>
        <taxon>Glomerales</taxon>
        <taxon>Glomeraceae</taxon>
        <taxon>Funneliformis</taxon>
    </lineage>
</organism>
<comment type="caution">
    <text evidence="2">The sequence shown here is derived from an EMBL/GenBank/DDBJ whole genome shotgun (WGS) entry which is preliminary data.</text>
</comment>
<reference evidence="2" key="1">
    <citation type="submission" date="2022-08" db="EMBL/GenBank/DDBJ databases">
        <authorList>
            <person name="Kallberg Y."/>
            <person name="Tangrot J."/>
            <person name="Rosling A."/>
        </authorList>
    </citation>
    <scope>NUCLEOTIDE SEQUENCE</scope>
    <source>
        <strain evidence="2">Wild A</strain>
    </source>
</reference>
<keyword evidence="1" id="KW-1133">Transmembrane helix</keyword>
<evidence type="ECO:0000313" key="3">
    <source>
        <dbReference type="Proteomes" id="UP001153678"/>
    </source>
</evidence>
<accession>A0A9W4SEL9</accession>
<gene>
    <name evidence="2" type="ORF">FWILDA_LOCUS2738</name>
</gene>
<keyword evidence="1" id="KW-0472">Membrane</keyword>
<protein>
    <submittedName>
        <fullName evidence="2">4451_t:CDS:1</fullName>
    </submittedName>
</protein>
<keyword evidence="1" id="KW-0812">Transmembrane</keyword>